<dbReference type="InterPro" id="IPR023885">
    <property type="entry name" value="4Fe4S-binding_SPASM_dom"/>
</dbReference>
<dbReference type="InterPro" id="IPR034391">
    <property type="entry name" value="AdoMet-like_SPASM_containing"/>
</dbReference>
<comment type="cofactor">
    <cofactor evidence="1">
        <name>[4Fe-4S] cluster</name>
        <dbReference type="ChEBI" id="CHEBI:49883"/>
    </cofactor>
</comment>
<keyword evidence="2" id="KW-0004">4Fe-4S</keyword>
<dbReference type="InterPro" id="IPR007197">
    <property type="entry name" value="rSAM"/>
</dbReference>
<dbReference type="SFLD" id="SFLDG01387">
    <property type="entry name" value="BtrN-like_SPASM_domain_contain"/>
    <property type="match status" value="1"/>
</dbReference>
<dbReference type="Gene3D" id="3.20.20.70">
    <property type="entry name" value="Aldolase class I"/>
    <property type="match status" value="1"/>
</dbReference>
<sequence>MKAKVKPRISLNERTKLEDVIPLETPFTVFIDVSSACNFSCEFCFNRDKNNIGRMQEVMKFDLYKKIIDDLTKFSKKIKCIRLYKEGEPLINKWLPDMIKYAKEKDVADKIEFTTNGSLLNIEKNKELIDAGLDRIVISVEALSKEKYKSISKVDIDFEEYISNIKHFYDNKKQCKVCIKSTDIGVKGEEEKFYEIFGDISDEIFIENITPIWPNFEIGELKEKCDKGLYGQELEKVNICPYIFYSLTINSDGTVSACFVDWEHKIIVGDVKEQSFYDIWNGEKLKELRIMHLKKMRGNHETCGKCGQLDFGASDNLDKYSEKLLKNLI</sequence>
<dbReference type="SFLD" id="SFLDS00029">
    <property type="entry name" value="Radical_SAM"/>
    <property type="match status" value="1"/>
</dbReference>
<keyword evidence="3" id="KW-0949">S-adenosyl-L-methionine</keyword>
<evidence type="ECO:0000256" key="3">
    <source>
        <dbReference type="ARBA" id="ARBA00022691"/>
    </source>
</evidence>
<evidence type="ECO:0000256" key="6">
    <source>
        <dbReference type="ARBA" id="ARBA00023014"/>
    </source>
</evidence>
<dbReference type="CDD" id="cd01335">
    <property type="entry name" value="Radical_SAM"/>
    <property type="match status" value="1"/>
</dbReference>
<name>A0ABN6J2R6_9CLOT</name>
<dbReference type="SUPFAM" id="SSF102114">
    <property type="entry name" value="Radical SAM enzymes"/>
    <property type="match status" value="1"/>
</dbReference>
<dbReference type="Proteomes" id="UP000824633">
    <property type="component" value="Chromosome"/>
</dbReference>
<feature type="domain" description="Radical SAM core" evidence="7">
    <location>
        <begin position="23"/>
        <end position="250"/>
    </location>
</feature>
<reference evidence="9" key="1">
    <citation type="submission" date="2021-07" db="EMBL/GenBank/DDBJ databases">
        <title>Complete genome sequencing of a Clostridium isolate.</title>
        <authorList>
            <person name="Ueki A."/>
            <person name="Tonouchi A."/>
        </authorList>
    </citation>
    <scope>NUCLEOTIDE SEQUENCE [LARGE SCALE GENOMIC DNA]</scope>
    <source>
        <strain evidence="9">C5S11</strain>
    </source>
</reference>
<evidence type="ECO:0000259" key="7">
    <source>
        <dbReference type="PROSITE" id="PS51918"/>
    </source>
</evidence>
<dbReference type="PANTHER" id="PTHR11228">
    <property type="entry name" value="RADICAL SAM DOMAIN PROTEIN"/>
    <property type="match status" value="1"/>
</dbReference>
<gene>
    <name evidence="8" type="ORF">psyc5s11_46860</name>
</gene>
<evidence type="ECO:0000313" key="9">
    <source>
        <dbReference type="Proteomes" id="UP000824633"/>
    </source>
</evidence>
<keyword evidence="6" id="KW-0411">Iron-sulfur</keyword>
<accession>A0ABN6J2R6</accession>
<evidence type="ECO:0000256" key="1">
    <source>
        <dbReference type="ARBA" id="ARBA00001966"/>
    </source>
</evidence>
<dbReference type="InterPro" id="IPR050377">
    <property type="entry name" value="Radical_SAM_PqqE_MftC-like"/>
</dbReference>
<dbReference type="PROSITE" id="PS51918">
    <property type="entry name" value="RADICAL_SAM"/>
    <property type="match status" value="1"/>
</dbReference>
<dbReference type="Pfam" id="PF04055">
    <property type="entry name" value="Radical_SAM"/>
    <property type="match status" value="1"/>
</dbReference>
<dbReference type="PANTHER" id="PTHR11228:SF34">
    <property type="entry name" value="TUNGSTEN-CONTAINING ALDEHYDE FERREDOXIN OXIDOREDUCTASE COFACTOR MODIFYING PROTEIN"/>
    <property type="match status" value="1"/>
</dbReference>
<dbReference type="Pfam" id="PF13186">
    <property type="entry name" value="SPASM"/>
    <property type="match status" value="1"/>
</dbReference>
<proteinExistence type="predicted"/>
<protein>
    <submittedName>
        <fullName evidence="8">Radical SAM protein</fullName>
    </submittedName>
</protein>
<dbReference type="InterPro" id="IPR013785">
    <property type="entry name" value="Aldolase_TIM"/>
</dbReference>
<dbReference type="RefSeq" id="WP_224034869.1">
    <property type="nucleotide sequence ID" value="NZ_AP024849.1"/>
</dbReference>
<evidence type="ECO:0000313" key="8">
    <source>
        <dbReference type="EMBL" id="BCZ48619.1"/>
    </source>
</evidence>
<evidence type="ECO:0000256" key="5">
    <source>
        <dbReference type="ARBA" id="ARBA00023004"/>
    </source>
</evidence>
<dbReference type="InterPro" id="IPR000385">
    <property type="entry name" value="MoaA_NifB_PqqE_Fe-S-bd_CS"/>
</dbReference>
<keyword evidence="5" id="KW-0408">Iron</keyword>
<keyword evidence="4" id="KW-0479">Metal-binding</keyword>
<keyword evidence="9" id="KW-1185">Reference proteome</keyword>
<dbReference type="PROSITE" id="PS01305">
    <property type="entry name" value="MOAA_NIFB_PQQE"/>
    <property type="match status" value="1"/>
</dbReference>
<evidence type="ECO:0000256" key="4">
    <source>
        <dbReference type="ARBA" id="ARBA00022723"/>
    </source>
</evidence>
<organism evidence="8 9">
    <name type="scientific">Clostridium gelidum</name>
    <dbReference type="NCBI Taxonomy" id="704125"/>
    <lineage>
        <taxon>Bacteria</taxon>
        <taxon>Bacillati</taxon>
        <taxon>Bacillota</taxon>
        <taxon>Clostridia</taxon>
        <taxon>Eubacteriales</taxon>
        <taxon>Clostridiaceae</taxon>
        <taxon>Clostridium</taxon>
    </lineage>
</organism>
<dbReference type="EMBL" id="AP024849">
    <property type="protein sequence ID" value="BCZ48619.1"/>
    <property type="molecule type" value="Genomic_DNA"/>
</dbReference>
<dbReference type="SFLD" id="SFLDG01067">
    <property type="entry name" value="SPASM/twitch_domain_containing"/>
    <property type="match status" value="1"/>
</dbReference>
<evidence type="ECO:0000256" key="2">
    <source>
        <dbReference type="ARBA" id="ARBA00022485"/>
    </source>
</evidence>
<dbReference type="InterPro" id="IPR058240">
    <property type="entry name" value="rSAM_sf"/>
</dbReference>